<sequence length="113" mass="13183">MTFLRWQWCLSLLVADFNSRVICQRQPGPSSFLMKMFMGWVSVAFMERGYWNFSFLSAPEPWTQREQIERKAGGGEGKGWVGTGFLHFRSEWCPLLHNSSTYNFSISLLRYAV</sequence>
<keyword evidence="1" id="KW-0732">Signal</keyword>
<proteinExistence type="predicted"/>
<gene>
    <name evidence="2" type="ORF">CEXT_96131</name>
</gene>
<name>A0AAV4W2Q1_CAEEX</name>
<dbReference type="Proteomes" id="UP001054945">
    <property type="component" value="Unassembled WGS sequence"/>
</dbReference>
<evidence type="ECO:0000313" key="2">
    <source>
        <dbReference type="EMBL" id="GIY76826.1"/>
    </source>
</evidence>
<evidence type="ECO:0000256" key="1">
    <source>
        <dbReference type="SAM" id="SignalP"/>
    </source>
</evidence>
<feature type="chain" id="PRO_5043641033" description="Secreted protein" evidence="1">
    <location>
        <begin position="24"/>
        <end position="113"/>
    </location>
</feature>
<comment type="caution">
    <text evidence="2">The sequence shown here is derived from an EMBL/GenBank/DDBJ whole genome shotgun (WGS) entry which is preliminary data.</text>
</comment>
<dbReference type="AlphaFoldDB" id="A0AAV4W2Q1"/>
<dbReference type="EMBL" id="BPLR01015536">
    <property type="protein sequence ID" value="GIY76826.1"/>
    <property type="molecule type" value="Genomic_DNA"/>
</dbReference>
<keyword evidence="3" id="KW-1185">Reference proteome</keyword>
<accession>A0AAV4W2Q1</accession>
<organism evidence="2 3">
    <name type="scientific">Caerostris extrusa</name>
    <name type="common">Bark spider</name>
    <name type="synonym">Caerostris bankana</name>
    <dbReference type="NCBI Taxonomy" id="172846"/>
    <lineage>
        <taxon>Eukaryota</taxon>
        <taxon>Metazoa</taxon>
        <taxon>Ecdysozoa</taxon>
        <taxon>Arthropoda</taxon>
        <taxon>Chelicerata</taxon>
        <taxon>Arachnida</taxon>
        <taxon>Araneae</taxon>
        <taxon>Araneomorphae</taxon>
        <taxon>Entelegynae</taxon>
        <taxon>Araneoidea</taxon>
        <taxon>Araneidae</taxon>
        <taxon>Caerostris</taxon>
    </lineage>
</organism>
<evidence type="ECO:0000313" key="3">
    <source>
        <dbReference type="Proteomes" id="UP001054945"/>
    </source>
</evidence>
<feature type="signal peptide" evidence="1">
    <location>
        <begin position="1"/>
        <end position="23"/>
    </location>
</feature>
<evidence type="ECO:0008006" key="4">
    <source>
        <dbReference type="Google" id="ProtNLM"/>
    </source>
</evidence>
<reference evidence="2 3" key="1">
    <citation type="submission" date="2021-06" db="EMBL/GenBank/DDBJ databases">
        <title>Caerostris extrusa draft genome.</title>
        <authorList>
            <person name="Kono N."/>
            <person name="Arakawa K."/>
        </authorList>
    </citation>
    <scope>NUCLEOTIDE SEQUENCE [LARGE SCALE GENOMIC DNA]</scope>
</reference>
<protein>
    <recommendedName>
        <fullName evidence="4">Secreted protein</fullName>
    </recommendedName>
</protein>